<dbReference type="EMBL" id="FNWU01000001">
    <property type="protein sequence ID" value="SEH42952.1"/>
    <property type="molecule type" value="Genomic_DNA"/>
</dbReference>
<dbReference type="Pfam" id="PF05899">
    <property type="entry name" value="Cupin_3"/>
    <property type="match status" value="1"/>
</dbReference>
<dbReference type="PANTHER" id="PTHR40943:SF1">
    <property type="entry name" value="CYTOPLASMIC PROTEIN"/>
    <property type="match status" value="1"/>
</dbReference>
<dbReference type="Gene3D" id="2.60.120.10">
    <property type="entry name" value="Jelly Rolls"/>
    <property type="match status" value="1"/>
</dbReference>
<protein>
    <recommendedName>
        <fullName evidence="2">(S)-ureidoglycine aminohydrolase cupin domain-containing protein</fullName>
    </recommendedName>
</protein>
<feature type="region of interest" description="Disordered" evidence="1">
    <location>
        <begin position="1"/>
        <end position="21"/>
    </location>
</feature>
<dbReference type="PANTHER" id="PTHR40943">
    <property type="entry name" value="CYTOPLASMIC PROTEIN-RELATED"/>
    <property type="match status" value="1"/>
</dbReference>
<dbReference type="CDD" id="cd02227">
    <property type="entry name" value="cupin_TM1112-like"/>
    <property type="match status" value="1"/>
</dbReference>
<dbReference type="Proteomes" id="UP000199215">
    <property type="component" value="Unassembled WGS sequence"/>
</dbReference>
<reference evidence="3 4" key="1">
    <citation type="submission" date="2016-10" db="EMBL/GenBank/DDBJ databases">
        <authorList>
            <person name="de Groot N.N."/>
        </authorList>
    </citation>
    <scope>NUCLEOTIDE SEQUENCE [LARGE SCALE GENOMIC DNA]</scope>
    <source>
        <strain evidence="3 4">IBRC-M10418</strain>
    </source>
</reference>
<proteinExistence type="predicted"/>
<feature type="domain" description="(S)-ureidoglycine aminohydrolase cupin" evidence="2">
    <location>
        <begin position="54"/>
        <end position="126"/>
    </location>
</feature>
<dbReference type="SUPFAM" id="SSF51182">
    <property type="entry name" value="RmlC-like cupins"/>
    <property type="match status" value="1"/>
</dbReference>
<sequence length="129" mass="13799">MADDGVSAADGEAPSASVLQDPAALADADLDDWGVVDEPIEGESRTAGTVIHKGPDGRSECGVWTCTPGTWKCAVDRDEFCYFLEGRATYTHEDGTVIGIEPGTTVLFPAGWTGTCRVEETVRKVYMIR</sequence>
<dbReference type="InterPro" id="IPR011051">
    <property type="entry name" value="RmlC_Cupin_sf"/>
</dbReference>
<dbReference type="STRING" id="1267564.SAMN05192561_101968"/>
<organism evidence="3 4">
    <name type="scientific">Halopenitus malekzadehii</name>
    <dbReference type="NCBI Taxonomy" id="1267564"/>
    <lineage>
        <taxon>Archaea</taxon>
        <taxon>Methanobacteriati</taxon>
        <taxon>Methanobacteriota</taxon>
        <taxon>Stenosarchaea group</taxon>
        <taxon>Halobacteria</taxon>
        <taxon>Halobacteriales</taxon>
        <taxon>Haloferacaceae</taxon>
        <taxon>Halopenitus</taxon>
    </lineage>
</organism>
<name>A0A1H6I871_9EURY</name>
<dbReference type="RefSeq" id="WP_092815004.1">
    <property type="nucleotide sequence ID" value="NZ_FNWU01000001.1"/>
</dbReference>
<dbReference type="InterPro" id="IPR014710">
    <property type="entry name" value="RmlC-like_jellyroll"/>
</dbReference>
<dbReference type="OrthoDB" id="165313at2157"/>
<keyword evidence="4" id="KW-1185">Reference proteome</keyword>
<dbReference type="InterPro" id="IPR008579">
    <property type="entry name" value="UGlyAH_Cupin_dom"/>
</dbReference>
<gene>
    <name evidence="3" type="ORF">SAMN05192561_101968</name>
</gene>
<evidence type="ECO:0000256" key="1">
    <source>
        <dbReference type="SAM" id="MobiDB-lite"/>
    </source>
</evidence>
<evidence type="ECO:0000259" key="2">
    <source>
        <dbReference type="Pfam" id="PF05899"/>
    </source>
</evidence>
<dbReference type="AlphaFoldDB" id="A0A1H6I871"/>
<accession>A0A1H6I871</accession>
<evidence type="ECO:0000313" key="4">
    <source>
        <dbReference type="Proteomes" id="UP000199215"/>
    </source>
</evidence>
<evidence type="ECO:0000313" key="3">
    <source>
        <dbReference type="EMBL" id="SEH42952.1"/>
    </source>
</evidence>